<protein>
    <recommendedName>
        <fullName evidence="1">VOC domain-containing protein</fullName>
    </recommendedName>
</protein>
<sequence>MIDGAHVVLSSRDPEADRAFLRDVLGLQGVDAGDGWLIFALPPAEVAVHPSERNDAHELYLMCDDVRAGVAAWAARGVACDPVQDLGWGLLTRLTLPGGGRLGVYQPRHARPAPIAGAAPGAAGDPEAQERLWRQFGAAIDMLANAVAACPEPLWGDRTRQPEFWYLVYHTLFWLDLYLSGAVAGFAPPEPFTLDELDPKGLKPERVYAKHELMAYLRHGREKCRAAIAASTPASTRRRHAFGWGEVSGGELFLYNLRHVQHHAGQLHLILRQATDSTPGWVGRAKEDVGGR</sequence>
<proteinExistence type="predicted"/>
<dbReference type="InterPro" id="IPR037523">
    <property type="entry name" value="VOC_core"/>
</dbReference>
<feature type="domain" description="VOC" evidence="1">
    <location>
        <begin position="3"/>
        <end position="107"/>
    </location>
</feature>
<evidence type="ECO:0000259" key="1">
    <source>
        <dbReference type="PROSITE" id="PS51819"/>
    </source>
</evidence>
<comment type="caution">
    <text evidence="2">The sequence shown here is derived from an EMBL/GenBank/DDBJ whole genome shotgun (WGS) entry which is preliminary data.</text>
</comment>
<gene>
    <name evidence="2" type="ORF">E6K81_07210</name>
</gene>
<dbReference type="Gene3D" id="3.10.180.10">
    <property type="entry name" value="2,3-Dihydroxybiphenyl 1,2-Dioxygenase, domain 1"/>
    <property type="match status" value="1"/>
</dbReference>
<dbReference type="EMBL" id="VBPB01000106">
    <property type="protein sequence ID" value="TMQ72487.1"/>
    <property type="molecule type" value="Genomic_DNA"/>
</dbReference>
<name>A0A538U9E8_UNCEI</name>
<evidence type="ECO:0000313" key="2">
    <source>
        <dbReference type="EMBL" id="TMQ72487.1"/>
    </source>
</evidence>
<dbReference type="SUPFAM" id="SSF54593">
    <property type="entry name" value="Glyoxalase/Bleomycin resistance protein/Dihydroxybiphenyl dioxygenase"/>
    <property type="match status" value="1"/>
</dbReference>
<dbReference type="SUPFAM" id="SSF109854">
    <property type="entry name" value="DinB/YfiT-like putative metalloenzymes"/>
    <property type="match status" value="1"/>
</dbReference>
<dbReference type="InterPro" id="IPR029068">
    <property type="entry name" value="Glyas_Bleomycin-R_OHBP_Dase"/>
</dbReference>
<dbReference type="AlphaFoldDB" id="A0A538U9E8"/>
<dbReference type="Pfam" id="PF12867">
    <property type="entry name" value="DinB_2"/>
    <property type="match status" value="1"/>
</dbReference>
<organism evidence="2 3">
    <name type="scientific">Eiseniibacteriota bacterium</name>
    <dbReference type="NCBI Taxonomy" id="2212470"/>
    <lineage>
        <taxon>Bacteria</taxon>
        <taxon>Candidatus Eiseniibacteriota</taxon>
    </lineage>
</organism>
<dbReference type="InterPro" id="IPR034660">
    <property type="entry name" value="DinB/YfiT-like"/>
</dbReference>
<accession>A0A538U9E8</accession>
<dbReference type="Proteomes" id="UP000319771">
    <property type="component" value="Unassembled WGS sequence"/>
</dbReference>
<dbReference type="InterPro" id="IPR024775">
    <property type="entry name" value="DinB-like"/>
</dbReference>
<dbReference type="PROSITE" id="PS51819">
    <property type="entry name" value="VOC"/>
    <property type="match status" value="1"/>
</dbReference>
<evidence type="ECO:0000313" key="3">
    <source>
        <dbReference type="Proteomes" id="UP000319771"/>
    </source>
</evidence>
<dbReference type="Gene3D" id="1.20.120.450">
    <property type="entry name" value="dinb family like domain"/>
    <property type="match status" value="1"/>
</dbReference>
<reference evidence="2 3" key="1">
    <citation type="journal article" date="2019" name="Nat. Microbiol.">
        <title>Mediterranean grassland soil C-N compound turnover is dependent on rainfall and depth, and is mediated by genomically divergent microorganisms.</title>
        <authorList>
            <person name="Diamond S."/>
            <person name="Andeer P.F."/>
            <person name="Li Z."/>
            <person name="Crits-Christoph A."/>
            <person name="Burstein D."/>
            <person name="Anantharaman K."/>
            <person name="Lane K.R."/>
            <person name="Thomas B.C."/>
            <person name="Pan C."/>
            <person name="Northen T.R."/>
            <person name="Banfield J.F."/>
        </authorList>
    </citation>
    <scope>NUCLEOTIDE SEQUENCE [LARGE SCALE GENOMIC DNA]</scope>
    <source>
        <strain evidence="2">WS_11</strain>
    </source>
</reference>